<sequence length="275" mass="28092">MGTPAKSAVMAKDRRKSATKSNGSNAPRSTSPSNGKPSLTVTLHVPGEKLRAIVDPASLVKEETPTKDAKDSPATSTTLPAATVSGGENASDSNPPTPAASGTPAPQPMGPPTEGPKKKGAKRSAPNANGEPKLRGKPGPKKRKLDDGAVEGGRANGLGAGHRLGPKANQGAINAGLRALDRSGKPCRKWNKGGFTLKSFTGVVWEVPRWTAPPKPKPAAAEESTSTSAEGSSKENKENSQMKSDNSNHDADVEMQSAPSVAAANSPTPLPIPAA</sequence>
<feature type="region of interest" description="Disordered" evidence="1">
    <location>
        <begin position="1"/>
        <end position="170"/>
    </location>
</feature>
<dbReference type="GO" id="GO:0031011">
    <property type="term" value="C:Ino80 complex"/>
    <property type="evidence" value="ECO:0007669"/>
    <property type="project" value="InterPro"/>
</dbReference>
<dbReference type="Pfam" id="PF08193">
    <property type="entry name" value="INO80_Ies4"/>
    <property type="match status" value="1"/>
</dbReference>
<evidence type="ECO:0000313" key="3">
    <source>
        <dbReference type="Proteomes" id="UP001244011"/>
    </source>
</evidence>
<dbReference type="InterPro" id="IPR013175">
    <property type="entry name" value="INO80_su_Ies4"/>
</dbReference>
<dbReference type="EMBL" id="MU838999">
    <property type="protein sequence ID" value="KAK1770873.1"/>
    <property type="molecule type" value="Genomic_DNA"/>
</dbReference>
<organism evidence="2 3">
    <name type="scientific">Phialemonium atrogriseum</name>
    <dbReference type="NCBI Taxonomy" id="1093897"/>
    <lineage>
        <taxon>Eukaryota</taxon>
        <taxon>Fungi</taxon>
        <taxon>Dikarya</taxon>
        <taxon>Ascomycota</taxon>
        <taxon>Pezizomycotina</taxon>
        <taxon>Sordariomycetes</taxon>
        <taxon>Sordariomycetidae</taxon>
        <taxon>Cephalothecales</taxon>
        <taxon>Cephalothecaceae</taxon>
        <taxon>Phialemonium</taxon>
    </lineage>
</organism>
<keyword evidence="3" id="KW-1185">Reference proteome</keyword>
<reference evidence="2" key="1">
    <citation type="submission" date="2023-06" db="EMBL/GenBank/DDBJ databases">
        <title>Genome-scale phylogeny and comparative genomics of the fungal order Sordariales.</title>
        <authorList>
            <consortium name="Lawrence Berkeley National Laboratory"/>
            <person name="Hensen N."/>
            <person name="Bonometti L."/>
            <person name="Westerberg I."/>
            <person name="Brannstrom I.O."/>
            <person name="Guillou S."/>
            <person name="Cros-Aarteil S."/>
            <person name="Calhoun S."/>
            <person name="Haridas S."/>
            <person name="Kuo A."/>
            <person name="Mondo S."/>
            <person name="Pangilinan J."/>
            <person name="Riley R."/>
            <person name="Labutti K."/>
            <person name="Andreopoulos B."/>
            <person name="Lipzen A."/>
            <person name="Chen C."/>
            <person name="Yanf M."/>
            <person name="Daum C."/>
            <person name="Ng V."/>
            <person name="Clum A."/>
            <person name="Steindorff A."/>
            <person name="Ohm R."/>
            <person name="Martin F."/>
            <person name="Silar P."/>
            <person name="Natvig D."/>
            <person name="Lalanne C."/>
            <person name="Gautier V."/>
            <person name="Ament-Velasquez S.L."/>
            <person name="Kruys A."/>
            <person name="Hutchinson M.I."/>
            <person name="Powell A.J."/>
            <person name="Barry K."/>
            <person name="Miller A.N."/>
            <person name="Grigoriev I.V."/>
            <person name="Debuchy R."/>
            <person name="Gladieux P."/>
            <person name="Thoren M.H."/>
            <person name="Johannesson H."/>
        </authorList>
    </citation>
    <scope>NUCLEOTIDE SEQUENCE</scope>
    <source>
        <strain evidence="2">8032-3</strain>
    </source>
</reference>
<feature type="compositionally biased region" description="Polar residues" evidence="1">
    <location>
        <begin position="257"/>
        <end position="267"/>
    </location>
</feature>
<dbReference type="AlphaFoldDB" id="A0AAJ0C646"/>
<gene>
    <name evidence="2" type="ORF">QBC33DRAFT_219502</name>
</gene>
<dbReference type="RefSeq" id="XP_060287086.1">
    <property type="nucleotide sequence ID" value="XM_060422769.1"/>
</dbReference>
<protein>
    <submittedName>
        <fullName evidence="2">DUF1711-domain-containing protein</fullName>
    </submittedName>
</protein>
<dbReference type="GO" id="GO:0006338">
    <property type="term" value="P:chromatin remodeling"/>
    <property type="evidence" value="ECO:0007669"/>
    <property type="project" value="InterPro"/>
</dbReference>
<dbReference type="PANTHER" id="PTHR28061">
    <property type="entry name" value="INO EIGHTY SUBUNIT 4"/>
    <property type="match status" value="1"/>
</dbReference>
<feature type="compositionally biased region" description="Low complexity" evidence="1">
    <location>
        <begin position="218"/>
        <end position="231"/>
    </location>
</feature>
<accession>A0AAJ0C646</accession>
<feature type="compositionally biased region" description="Basic and acidic residues" evidence="1">
    <location>
        <begin position="60"/>
        <end position="71"/>
    </location>
</feature>
<feature type="compositionally biased region" description="Pro residues" evidence="1">
    <location>
        <begin position="105"/>
        <end position="114"/>
    </location>
</feature>
<evidence type="ECO:0000256" key="1">
    <source>
        <dbReference type="SAM" id="MobiDB-lite"/>
    </source>
</evidence>
<feature type="compositionally biased region" description="Basic and acidic residues" evidence="1">
    <location>
        <begin position="232"/>
        <end position="252"/>
    </location>
</feature>
<dbReference type="GeneID" id="85305956"/>
<evidence type="ECO:0000313" key="2">
    <source>
        <dbReference type="EMBL" id="KAK1770873.1"/>
    </source>
</evidence>
<comment type="caution">
    <text evidence="2">The sequence shown here is derived from an EMBL/GenBank/DDBJ whole genome shotgun (WGS) entry which is preliminary data.</text>
</comment>
<proteinExistence type="predicted"/>
<name>A0AAJ0C646_9PEZI</name>
<dbReference type="Proteomes" id="UP001244011">
    <property type="component" value="Unassembled WGS sequence"/>
</dbReference>
<dbReference type="PANTHER" id="PTHR28061:SF1">
    <property type="entry name" value="INO80 COMPLEX SUBUNIT 4"/>
    <property type="match status" value="1"/>
</dbReference>
<feature type="compositionally biased region" description="Low complexity" evidence="1">
    <location>
        <begin position="72"/>
        <end position="83"/>
    </location>
</feature>
<feature type="compositionally biased region" description="Gly residues" evidence="1">
    <location>
        <begin position="150"/>
        <end position="162"/>
    </location>
</feature>
<feature type="region of interest" description="Disordered" evidence="1">
    <location>
        <begin position="206"/>
        <end position="275"/>
    </location>
</feature>
<feature type="compositionally biased region" description="Polar residues" evidence="1">
    <location>
        <begin position="19"/>
        <end position="41"/>
    </location>
</feature>